<keyword evidence="3" id="KW-1185">Reference proteome</keyword>
<accession>W1P9X1</accession>
<dbReference type="EMBL" id="KI394223">
    <property type="protein sequence ID" value="ERN04499.1"/>
    <property type="molecule type" value="Genomic_DNA"/>
</dbReference>
<dbReference type="AlphaFoldDB" id="W1P9X1"/>
<evidence type="ECO:0000313" key="2">
    <source>
        <dbReference type="EMBL" id="ERN04499.1"/>
    </source>
</evidence>
<sequence>MSAERNRSQSSNLRVVSPISSSFEDFEEGAHKAALEAEGNTSPNPNEITCLQELVKKLHRES</sequence>
<protein>
    <submittedName>
        <fullName evidence="2">Uncharacterized protein</fullName>
    </submittedName>
</protein>
<name>W1P9X1_AMBTC</name>
<feature type="region of interest" description="Disordered" evidence="1">
    <location>
        <begin position="27"/>
        <end position="47"/>
    </location>
</feature>
<reference evidence="3" key="1">
    <citation type="journal article" date="2013" name="Science">
        <title>The Amborella genome and the evolution of flowering plants.</title>
        <authorList>
            <consortium name="Amborella Genome Project"/>
        </authorList>
    </citation>
    <scope>NUCLEOTIDE SEQUENCE [LARGE SCALE GENOMIC DNA]</scope>
</reference>
<dbReference type="Proteomes" id="UP000017836">
    <property type="component" value="Unassembled WGS sequence"/>
</dbReference>
<proteinExistence type="predicted"/>
<evidence type="ECO:0000256" key="1">
    <source>
        <dbReference type="SAM" id="MobiDB-lite"/>
    </source>
</evidence>
<organism evidence="2 3">
    <name type="scientific">Amborella trichopoda</name>
    <dbReference type="NCBI Taxonomy" id="13333"/>
    <lineage>
        <taxon>Eukaryota</taxon>
        <taxon>Viridiplantae</taxon>
        <taxon>Streptophyta</taxon>
        <taxon>Embryophyta</taxon>
        <taxon>Tracheophyta</taxon>
        <taxon>Spermatophyta</taxon>
        <taxon>Magnoliopsida</taxon>
        <taxon>Amborellales</taxon>
        <taxon>Amborellaceae</taxon>
        <taxon>Amborella</taxon>
    </lineage>
</organism>
<evidence type="ECO:0000313" key="3">
    <source>
        <dbReference type="Proteomes" id="UP000017836"/>
    </source>
</evidence>
<dbReference type="Gramene" id="ERN04499">
    <property type="protein sequence ID" value="ERN04499"/>
    <property type="gene ID" value="AMTR_s00081p00086890"/>
</dbReference>
<dbReference type="HOGENOM" id="CLU_2907097_0_0_1"/>
<gene>
    <name evidence="2" type="ORF">AMTR_s00081p00086890</name>
</gene>